<comment type="caution">
    <text evidence="12">The sequence shown here is derived from an EMBL/GenBank/DDBJ whole genome shotgun (WGS) entry which is preliminary data.</text>
</comment>
<sequence>MHVFIIAGEPSGDALGARLMAALKREVGRPVRFSGVGGPLMAAEGLESQFPMGELTLLGVMEVLPKAAHVLRRVREVAARILETRPDVVVTVDAPAFSFRVGKKIRGHGLCHIHYVAPTVWAWRPRRAKMVAGFLSHLLVLFPFEPPYFEVHGLGTTFVGHSVVEGAADAAEMKAAGQALLARLGIAPDRPVLVVLPGSRSSEVRRLAPVFGETLALLKARLPELAVLVPTVPNVSRLVREMTADWPVTPHILEAAADKLPAMAIGRAALAASGTVALELALTETPMAIAYRTSPLSAMVFRIMAKLRFANLINIMEDRAVVPEFLQDQCTADNLAASIETLMTDEKARALQIEAMQRVMTALGRGGPAPSTRAARAIVEIEAAQRPAVRTA</sequence>
<evidence type="ECO:0000256" key="4">
    <source>
        <dbReference type="ARBA" id="ARBA00020902"/>
    </source>
</evidence>
<evidence type="ECO:0000256" key="8">
    <source>
        <dbReference type="ARBA" id="ARBA00022679"/>
    </source>
</evidence>
<keyword evidence="7" id="KW-0328">Glycosyltransferase</keyword>
<gene>
    <name evidence="12" type="primary">lpxB</name>
    <name evidence="12" type="ORF">DKG74_02455</name>
</gene>
<comment type="function">
    <text evidence="1">Condensation of UDP-2,3-diacylglucosamine and 2,3-diacylglucosamine-1-phosphate to form lipid A disaccharide, a precursor of lipid A, a phosphorylated glycolipid that anchors the lipopolysaccharide to the outer membrane of the cell.</text>
</comment>
<dbReference type="GO" id="GO:0005543">
    <property type="term" value="F:phospholipid binding"/>
    <property type="evidence" value="ECO:0007669"/>
    <property type="project" value="TreeGrafter"/>
</dbReference>
<dbReference type="OrthoDB" id="9801642at2"/>
<evidence type="ECO:0000256" key="5">
    <source>
        <dbReference type="ARBA" id="ARBA00022516"/>
    </source>
</evidence>
<proteinExistence type="inferred from homology"/>
<dbReference type="GO" id="GO:0009245">
    <property type="term" value="P:lipid A biosynthetic process"/>
    <property type="evidence" value="ECO:0007669"/>
    <property type="project" value="UniProtKB-UniRule"/>
</dbReference>
<organism evidence="12 13">
    <name type="scientific">Zavarzinia aquatilis</name>
    <dbReference type="NCBI Taxonomy" id="2211142"/>
    <lineage>
        <taxon>Bacteria</taxon>
        <taxon>Pseudomonadati</taxon>
        <taxon>Pseudomonadota</taxon>
        <taxon>Alphaproteobacteria</taxon>
        <taxon>Rhodospirillales</taxon>
        <taxon>Zavarziniaceae</taxon>
        <taxon>Zavarzinia</taxon>
    </lineage>
</organism>
<evidence type="ECO:0000256" key="7">
    <source>
        <dbReference type="ARBA" id="ARBA00022676"/>
    </source>
</evidence>
<keyword evidence="6" id="KW-0441">Lipid A biosynthesis</keyword>
<evidence type="ECO:0000256" key="2">
    <source>
        <dbReference type="ARBA" id="ARBA00007868"/>
    </source>
</evidence>
<dbReference type="GO" id="GO:0008915">
    <property type="term" value="F:lipid-A-disaccharide synthase activity"/>
    <property type="evidence" value="ECO:0007669"/>
    <property type="project" value="UniProtKB-UniRule"/>
</dbReference>
<evidence type="ECO:0000256" key="3">
    <source>
        <dbReference type="ARBA" id="ARBA00012687"/>
    </source>
</evidence>
<reference evidence="12 13" key="1">
    <citation type="submission" date="2018-05" db="EMBL/GenBank/DDBJ databases">
        <title>Zavarzinia sp. HR-AS.</title>
        <authorList>
            <person name="Lee Y."/>
            <person name="Jeon C.O."/>
        </authorList>
    </citation>
    <scope>NUCLEOTIDE SEQUENCE [LARGE SCALE GENOMIC DNA]</scope>
    <source>
        <strain evidence="12 13">HR-AS</strain>
    </source>
</reference>
<evidence type="ECO:0000256" key="10">
    <source>
        <dbReference type="ARBA" id="ARBA00048975"/>
    </source>
</evidence>
<keyword evidence="13" id="KW-1185">Reference proteome</keyword>
<dbReference type="PANTHER" id="PTHR30372:SF4">
    <property type="entry name" value="LIPID-A-DISACCHARIDE SYNTHASE, MITOCHONDRIAL-RELATED"/>
    <property type="match status" value="1"/>
</dbReference>
<keyword evidence="5" id="KW-0444">Lipid biosynthesis</keyword>
<evidence type="ECO:0000256" key="6">
    <source>
        <dbReference type="ARBA" id="ARBA00022556"/>
    </source>
</evidence>
<evidence type="ECO:0000256" key="1">
    <source>
        <dbReference type="ARBA" id="ARBA00002056"/>
    </source>
</evidence>
<dbReference type="EC" id="2.4.1.182" evidence="3 11"/>
<keyword evidence="9" id="KW-0443">Lipid metabolism</keyword>
<dbReference type="PANTHER" id="PTHR30372">
    <property type="entry name" value="LIPID-A-DISACCHARIDE SYNTHASE"/>
    <property type="match status" value="1"/>
</dbReference>
<name>A0A317EKR6_9PROT</name>
<evidence type="ECO:0000256" key="11">
    <source>
        <dbReference type="NCBIfam" id="TIGR00215"/>
    </source>
</evidence>
<dbReference type="Pfam" id="PF02684">
    <property type="entry name" value="LpxB"/>
    <property type="match status" value="1"/>
</dbReference>
<dbReference type="InterPro" id="IPR003835">
    <property type="entry name" value="Glyco_trans_19"/>
</dbReference>
<dbReference type="NCBIfam" id="TIGR00215">
    <property type="entry name" value="lpxB"/>
    <property type="match status" value="1"/>
</dbReference>
<comment type="similarity">
    <text evidence="2">Belongs to the LpxB family.</text>
</comment>
<dbReference type="Proteomes" id="UP000245461">
    <property type="component" value="Unassembled WGS sequence"/>
</dbReference>
<dbReference type="GO" id="GO:0016020">
    <property type="term" value="C:membrane"/>
    <property type="evidence" value="ECO:0007669"/>
    <property type="project" value="GOC"/>
</dbReference>
<evidence type="ECO:0000313" key="13">
    <source>
        <dbReference type="Proteomes" id="UP000245461"/>
    </source>
</evidence>
<keyword evidence="8" id="KW-0808">Transferase</keyword>
<dbReference type="SUPFAM" id="SSF53756">
    <property type="entry name" value="UDP-Glycosyltransferase/glycogen phosphorylase"/>
    <property type="match status" value="1"/>
</dbReference>
<evidence type="ECO:0000256" key="9">
    <source>
        <dbReference type="ARBA" id="ARBA00023098"/>
    </source>
</evidence>
<evidence type="ECO:0000313" key="12">
    <source>
        <dbReference type="EMBL" id="PWR26053.1"/>
    </source>
</evidence>
<accession>A0A317EKR6</accession>
<comment type="catalytic activity">
    <reaction evidence="10">
        <text>a lipid X + a UDP-2-N,3-O-bis[(3R)-3-hydroxyacyl]-alpha-D-glucosamine = a lipid A disaccharide + UDP + H(+)</text>
        <dbReference type="Rhea" id="RHEA:67828"/>
        <dbReference type="ChEBI" id="CHEBI:15378"/>
        <dbReference type="ChEBI" id="CHEBI:58223"/>
        <dbReference type="ChEBI" id="CHEBI:137748"/>
        <dbReference type="ChEBI" id="CHEBI:176338"/>
        <dbReference type="ChEBI" id="CHEBI:176343"/>
        <dbReference type="EC" id="2.4.1.182"/>
    </reaction>
</comment>
<protein>
    <recommendedName>
        <fullName evidence="4 11">Lipid-A-disaccharide synthase</fullName>
        <ecNumber evidence="3 11">2.4.1.182</ecNumber>
    </recommendedName>
</protein>
<dbReference type="EMBL" id="QGLE01000001">
    <property type="protein sequence ID" value="PWR26053.1"/>
    <property type="molecule type" value="Genomic_DNA"/>
</dbReference>
<dbReference type="AlphaFoldDB" id="A0A317EKR6"/>